<protein>
    <recommendedName>
        <fullName evidence="2">GTPase Era, mitochondrial</fullName>
    </recommendedName>
    <alternativeName>
        <fullName evidence="5">ERA-like protein 1</fullName>
    </alternativeName>
</protein>
<proteinExistence type="evidence at transcript level"/>
<dbReference type="SUPFAM" id="SSF54814">
    <property type="entry name" value="Prokaryotic type KH domain (KH-domain type II)"/>
    <property type="match status" value="1"/>
</dbReference>
<reference evidence="8" key="1">
    <citation type="journal article" date="2017" name="Ticks Tick Borne Dis.">
        <title>An insight into the sialome of Hyalomma excavatum.</title>
        <authorList>
            <person name="Ribeiro J.M."/>
            <person name="Slovak M."/>
            <person name="Francischetti I.M."/>
        </authorList>
    </citation>
    <scope>NUCLEOTIDE SEQUENCE</scope>
    <source>
        <strain evidence="8">Samish</strain>
        <tissue evidence="8">Salivary glands</tissue>
    </source>
</reference>
<comment type="similarity">
    <text evidence="1 6">Belongs to the TRAFAC class TrmE-Era-EngA-EngB-Septin-like GTPase superfamily. Era GTPase family.</text>
</comment>
<feature type="region of interest" description="G2" evidence="6">
    <location>
        <begin position="96"/>
        <end position="100"/>
    </location>
</feature>
<dbReference type="NCBIfam" id="TIGR00231">
    <property type="entry name" value="small_GTP"/>
    <property type="match status" value="1"/>
</dbReference>
<evidence type="ECO:0000256" key="6">
    <source>
        <dbReference type="PROSITE-ProRule" id="PRU01050"/>
    </source>
</evidence>
<dbReference type="InterPro" id="IPR005225">
    <property type="entry name" value="Small_GTP-bd"/>
</dbReference>
<dbReference type="PANTHER" id="PTHR42698:SF1">
    <property type="entry name" value="GTPASE ERA, MITOCHONDRIAL"/>
    <property type="match status" value="1"/>
</dbReference>
<dbReference type="PANTHER" id="PTHR42698">
    <property type="entry name" value="GTPASE ERA"/>
    <property type="match status" value="1"/>
</dbReference>
<feature type="region of interest" description="G4" evidence="6">
    <location>
        <begin position="186"/>
        <end position="189"/>
    </location>
</feature>
<dbReference type="Gene3D" id="3.30.300.20">
    <property type="match status" value="1"/>
</dbReference>
<dbReference type="GO" id="GO:0043024">
    <property type="term" value="F:ribosomal small subunit binding"/>
    <property type="evidence" value="ECO:0007669"/>
    <property type="project" value="TreeGrafter"/>
</dbReference>
<evidence type="ECO:0000256" key="3">
    <source>
        <dbReference type="ARBA" id="ARBA00022741"/>
    </source>
</evidence>
<feature type="region of interest" description="G3" evidence="6">
    <location>
        <begin position="117"/>
        <end position="120"/>
    </location>
</feature>
<dbReference type="HAMAP" id="MF_00367">
    <property type="entry name" value="GTPase_Era"/>
    <property type="match status" value="1"/>
</dbReference>
<sequence length="411" mass="45993">MFSSRQVVGLTALARDVLHSSRIWLSACASDVPRTTHRSVPRTLVEYSYLQSAVPAQPSNPKLLRVAIIGQPNVGKSTLVNKLMRWKVCSVSSKVHTTRHNAKAIFVSGETQIVILDTPGIVDINHGRKHQLEATMIVDPEHALLNADVVAVMVDASDHWRRHTLDEETLRLLEYNAQLTSVLIVNKVDLLKSKRQILEFTHSLTGGVIGGVVANREKVVKKKFSPEELFARTEAVLKSETANVQQNALNEKGILEKQTPQSEHKKPWRNFSRVFMISALNDDGVNDIRNYLLETAKPSEWMYPYELVTDQNPHELATLIVREKILNRLPREVPYNLSVKVSGWDLDTAGVLHIVMEIIGKNTRHVKHILGASGTTIKEVAAESRQDIAATFRSDVSLKLVVKTDKRKTGV</sequence>
<dbReference type="InterPro" id="IPR027417">
    <property type="entry name" value="P-loop_NTPase"/>
</dbReference>
<dbReference type="InterPro" id="IPR006073">
    <property type="entry name" value="GTP-bd"/>
</dbReference>
<evidence type="ECO:0000256" key="1">
    <source>
        <dbReference type="ARBA" id="ARBA00007921"/>
    </source>
</evidence>
<accession>A0A131X9A4</accession>
<dbReference type="AlphaFoldDB" id="A0A131X9A4"/>
<dbReference type="InterPro" id="IPR015946">
    <property type="entry name" value="KH_dom-like_a/b"/>
</dbReference>
<feature type="region of interest" description="G1" evidence="6">
    <location>
        <begin position="70"/>
        <end position="77"/>
    </location>
</feature>
<dbReference type="GO" id="GO:0000028">
    <property type="term" value="P:ribosomal small subunit assembly"/>
    <property type="evidence" value="ECO:0007669"/>
    <property type="project" value="TreeGrafter"/>
</dbReference>
<dbReference type="GO" id="GO:0005759">
    <property type="term" value="C:mitochondrial matrix"/>
    <property type="evidence" value="ECO:0007669"/>
    <property type="project" value="TreeGrafter"/>
</dbReference>
<dbReference type="GO" id="GO:0019843">
    <property type="term" value="F:rRNA binding"/>
    <property type="evidence" value="ECO:0007669"/>
    <property type="project" value="TreeGrafter"/>
</dbReference>
<evidence type="ECO:0000256" key="5">
    <source>
        <dbReference type="ARBA" id="ARBA00030975"/>
    </source>
</evidence>
<keyword evidence="3 6" id="KW-0547">Nucleotide-binding</keyword>
<name>A0A131X9A4_9ACAR</name>
<feature type="domain" description="Era-type G" evidence="7">
    <location>
        <begin position="62"/>
        <end position="299"/>
    </location>
</feature>
<evidence type="ECO:0000259" key="7">
    <source>
        <dbReference type="PROSITE" id="PS51713"/>
    </source>
</evidence>
<dbReference type="InterPro" id="IPR009019">
    <property type="entry name" value="KH_sf_prok-type"/>
</dbReference>
<feature type="region of interest" description="G5" evidence="6">
    <location>
        <begin position="277"/>
        <end position="279"/>
    </location>
</feature>
<dbReference type="GO" id="GO:0005525">
    <property type="term" value="F:GTP binding"/>
    <property type="evidence" value="ECO:0007669"/>
    <property type="project" value="UniProtKB-UniRule"/>
</dbReference>
<dbReference type="SUPFAM" id="SSF52540">
    <property type="entry name" value="P-loop containing nucleoside triphosphate hydrolases"/>
    <property type="match status" value="1"/>
</dbReference>
<evidence type="ECO:0000256" key="4">
    <source>
        <dbReference type="ARBA" id="ARBA00023134"/>
    </source>
</evidence>
<dbReference type="CDD" id="cd22534">
    <property type="entry name" value="KH-II_Era"/>
    <property type="match status" value="1"/>
</dbReference>
<dbReference type="Gene3D" id="3.40.50.300">
    <property type="entry name" value="P-loop containing nucleotide triphosphate hydrolases"/>
    <property type="match status" value="1"/>
</dbReference>
<dbReference type="InterPro" id="IPR005662">
    <property type="entry name" value="GTPase_Era-like"/>
</dbReference>
<keyword evidence="4 6" id="KW-0342">GTP-binding</keyword>
<organism evidence="8">
    <name type="scientific">Hyalomma excavatum</name>
    <dbReference type="NCBI Taxonomy" id="257692"/>
    <lineage>
        <taxon>Eukaryota</taxon>
        <taxon>Metazoa</taxon>
        <taxon>Ecdysozoa</taxon>
        <taxon>Arthropoda</taxon>
        <taxon>Chelicerata</taxon>
        <taxon>Arachnida</taxon>
        <taxon>Acari</taxon>
        <taxon>Parasitiformes</taxon>
        <taxon>Ixodida</taxon>
        <taxon>Ixodoidea</taxon>
        <taxon>Ixodidae</taxon>
        <taxon>Hyalomminae</taxon>
        <taxon>Hyalomma</taxon>
    </lineage>
</organism>
<dbReference type="EMBL" id="GEFH01005098">
    <property type="protein sequence ID" value="JAP63483.1"/>
    <property type="molecule type" value="mRNA"/>
</dbReference>
<dbReference type="InterPro" id="IPR030388">
    <property type="entry name" value="G_ERA_dom"/>
</dbReference>
<dbReference type="Pfam" id="PF01926">
    <property type="entry name" value="MMR_HSR1"/>
    <property type="match status" value="1"/>
</dbReference>
<evidence type="ECO:0000256" key="2">
    <source>
        <dbReference type="ARBA" id="ARBA00019149"/>
    </source>
</evidence>
<dbReference type="PROSITE" id="PS51713">
    <property type="entry name" value="G_ERA"/>
    <property type="match status" value="1"/>
</dbReference>
<dbReference type="CDD" id="cd04163">
    <property type="entry name" value="Era"/>
    <property type="match status" value="1"/>
</dbReference>
<evidence type="ECO:0000313" key="8">
    <source>
        <dbReference type="EMBL" id="JAP63483.1"/>
    </source>
</evidence>
<dbReference type="PRINTS" id="PR00326">
    <property type="entry name" value="GTP1OBG"/>
</dbReference>